<dbReference type="NCBIfam" id="NF001911">
    <property type="entry name" value="PRK00685.1"/>
    <property type="match status" value="1"/>
</dbReference>
<dbReference type="STRING" id="1765683.B2M26_12750"/>
<dbReference type="HAMAP" id="MF_00457">
    <property type="entry name" value="UPF0173"/>
    <property type="match status" value="1"/>
</dbReference>
<dbReference type="Pfam" id="PF12706">
    <property type="entry name" value="Lactamase_B_2"/>
    <property type="match status" value="1"/>
</dbReference>
<reference evidence="4 5" key="1">
    <citation type="submission" date="2017-02" db="EMBL/GenBank/DDBJ databases">
        <title>Draft genome of Acidibacillus ferrooxidans Huett2.</title>
        <authorList>
            <person name="Schopf S."/>
        </authorList>
    </citation>
    <scope>NUCLEOTIDE SEQUENCE [LARGE SCALE GENOMIC DNA]</scope>
    <source>
        <strain evidence="4 5">Huett2</strain>
    </source>
</reference>
<dbReference type="InterPro" id="IPR036866">
    <property type="entry name" value="RibonucZ/Hydroxyglut_hydro"/>
</dbReference>
<dbReference type="GO" id="GO:0016787">
    <property type="term" value="F:hydrolase activity"/>
    <property type="evidence" value="ECO:0007669"/>
    <property type="project" value="UniProtKB-UniRule"/>
</dbReference>
<name>A0A162UMU0_9BACL</name>
<dbReference type="PANTHER" id="PTHR43546:SF3">
    <property type="entry name" value="UPF0173 METAL-DEPENDENT HYDROLASE MJ1163"/>
    <property type="match status" value="1"/>
</dbReference>
<dbReference type="InterPro" id="IPR050114">
    <property type="entry name" value="UPF0173_UPF0282_UlaG_hydrolase"/>
</dbReference>
<evidence type="ECO:0000313" key="5">
    <source>
        <dbReference type="Proteomes" id="UP000190229"/>
    </source>
</evidence>
<sequence length="227" mass="23941">MKVTFLGHAALLVDTGKHRILFDPFLTGNGAASVTADEVEADVILLTHAHGDHVGDTVAIAKRTGAQVVAVFELAAWLMGQGIQVHPMHLGGSHTFDFGTVKYTLAFHGSGIETPDGILYGGNPAGILLTVDGKTLFHAGDTALFGDMKLIGDMNDIDLAVLPIGDNFTMGPEDAVVAATWLHPKAVLPVHYNTFPLIAQDGQAFGLAVERHGIHAHILESGQSVEI</sequence>
<dbReference type="PANTHER" id="PTHR43546">
    <property type="entry name" value="UPF0173 METAL-DEPENDENT HYDROLASE MJ1163-RELATED"/>
    <property type="match status" value="1"/>
</dbReference>
<dbReference type="Gene3D" id="3.60.15.10">
    <property type="entry name" value="Ribonuclease Z/Hydroxyacylglutathione hydrolase-like"/>
    <property type="match status" value="1"/>
</dbReference>
<evidence type="ECO:0000256" key="1">
    <source>
        <dbReference type="ARBA" id="ARBA00022801"/>
    </source>
</evidence>
<keyword evidence="1 2" id="KW-0378">Hydrolase</keyword>
<evidence type="ECO:0000259" key="3">
    <source>
        <dbReference type="SMART" id="SM00849"/>
    </source>
</evidence>
<comment type="caution">
    <text evidence="4">The sequence shown here is derived from an EMBL/GenBank/DDBJ whole genome shotgun (WGS) entry which is preliminary data.</text>
</comment>
<comment type="similarity">
    <text evidence="2">Belongs to the UPF0173 family.</text>
</comment>
<dbReference type="InterPro" id="IPR022877">
    <property type="entry name" value="UPF0173"/>
</dbReference>
<organism evidence="4 5">
    <name type="scientific">Ferroacidibacillus organovorans</name>
    <dbReference type="NCBI Taxonomy" id="1765683"/>
    <lineage>
        <taxon>Bacteria</taxon>
        <taxon>Bacillati</taxon>
        <taxon>Bacillota</taxon>
        <taxon>Bacilli</taxon>
        <taxon>Bacillales</taxon>
        <taxon>Alicyclobacillaceae</taxon>
        <taxon>Ferroacidibacillus</taxon>
    </lineage>
</organism>
<evidence type="ECO:0000313" key="4">
    <source>
        <dbReference type="EMBL" id="OPG15323.1"/>
    </source>
</evidence>
<dbReference type="EMBL" id="MWPS01000038">
    <property type="protein sequence ID" value="OPG15323.1"/>
    <property type="molecule type" value="Genomic_DNA"/>
</dbReference>
<gene>
    <name evidence="4" type="ORF">B2M26_12750</name>
</gene>
<dbReference type="SUPFAM" id="SSF56281">
    <property type="entry name" value="Metallo-hydrolase/oxidoreductase"/>
    <property type="match status" value="1"/>
</dbReference>
<feature type="domain" description="Metallo-beta-lactamase" evidence="3">
    <location>
        <begin position="7"/>
        <end position="191"/>
    </location>
</feature>
<dbReference type="SMART" id="SM00849">
    <property type="entry name" value="Lactamase_B"/>
    <property type="match status" value="1"/>
</dbReference>
<dbReference type="InterPro" id="IPR001279">
    <property type="entry name" value="Metallo-B-lactamas"/>
</dbReference>
<accession>A0A162UMU0</accession>
<dbReference type="OrthoDB" id="9789133at2"/>
<protein>
    <recommendedName>
        <fullName evidence="2">UPF0173 metal-dependent hydrolase B2M26_12750</fullName>
    </recommendedName>
</protein>
<dbReference type="Proteomes" id="UP000190229">
    <property type="component" value="Unassembled WGS sequence"/>
</dbReference>
<evidence type="ECO:0000256" key="2">
    <source>
        <dbReference type="HAMAP-Rule" id="MF_00457"/>
    </source>
</evidence>
<proteinExistence type="inferred from homology"/>
<keyword evidence="5" id="KW-1185">Reference proteome</keyword>
<dbReference type="RefSeq" id="WP_067952613.1">
    <property type="nucleotide sequence ID" value="NZ_LVKL01000019.1"/>
</dbReference>
<dbReference type="AlphaFoldDB" id="A0A162UMU0"/>